<evidence type="ECO:0000313" key="2">
    <source>
        <dbReference type="Proteomes" id="UP001066276"/>
    </source>
</evidence>
<evidence type="ECO:0000313" key="1">
    <source>
        <dbReference type="EMBL" id="KAJ1160851.1"/>
    </source>
</evidence>
<sequence>MQKPELRGCPGFGAPRAVGDVVAGATGVDGEAVAGGSGGAAGRPVPEAERHTELAVQQAMGRRDLKGKRWLVAYEACSDLVATGVGEEALAWR</sequence>
<comment type="caution">
    <text evidence="1">The sequence shown here is derived from an EMBL/GenBank/DDBJ whole genome shotgun (WGS) entry which is preliminary data.</text>
</comment>
<keyword evidence="2" id="KW-1185">Reference proteome</keyword>
<reference evidence="1" key="1">
    <citation type="journal article" date="2022" name="bioRxiv">
        <title>Sequencing and chromosome-scale assembly of the giantPleurodeles waltlgenome.</title>
        <authorList>
            <person name="Brown T."/>
            <person name="Elewa A."/>
            <person name="Iarovenko S."/>
            <person name="Subramanian E."/>
            <person name="Araus A.J."/>
            <person name="Petzold A."/>
            <person name="Susuki M."/>
            <person name="Suzuki K.-i.T."/>
            <person name="Hayashi T."/>
            <person name="Toyoda A."/>
            <person name="Oliveira C."/>
            <person name="Osipova E."/>
            <person name="Leigh N.D."/>
            <person name="Simon A."/>
            <person name="Yun M.H."/>
        </authorList>
    </citation>
    <scope>NUCLEOTIDE SEQUENCE</scope>
    <source>
        <strain evidence="1">20211129_DDA</strain>
        <tissue evidence="1">Liver</tissue>
    </source>
</reference>
<dbReference type="EMBL" id="JANPWB010000008">
    <property type="protein sequence ID" value="KAJ1160851.1"/>
    <property type="molecule type" value="Genomic_DNA"/>
</dbReference>
<gene>
    <name evidence="1" type="ORF">NDU88_001344</name>
</gene>
<organism evidence="1 2">
    <name type="scientific">Pleurodeles waltl</name>
    <name type="common">Iberian ribbed newt</name>
    <dbReference type="NCBI Taxonomy" id="8319"/>
    <lineage>
        <taxon>Eukaryota</taxon>
        <taxon>Metazoa</taxon>
        <taxon>Chordata</taxon>
        <taxon>Craniata</taxon>
        <taxon>Vertebrata</taxon>
        <taxon>Euteleostomi</taxon>
        <taxon>Amphibia</taxon>
        <taxon>Batrachia</taxon>
        <taxon>Caudata</taxon>
        <taxon>Salamandroidea</taxon>
        <taxon>Salamandridae</taxon>
        <taxon>Pleurodelinae</taxon>
        <taxon>Pleurodeles</taxon>
    </lineage>
</organism>
<proteinExistence type="predicted"/>
<name>A0AAV7S7A8_PLEWA</name>
<dbReference type="Proteomes" id="UP001066276">
    <property type="component" value="Chromosome 4_2"/>
</dbReference>
<accession>A0AAV7S7A8</accession>
<protein>
    <submittedName>
        <fullName evidence="1">Uncharacterized protein</fullName>
    </submittedName>
</protein>
<dbReference type="AlphaFoldDB" id="A0AAV7S7A8"/>